<comment type="caution">
    <text evidence="2">The sequence shown here is derived from an EMBL/GenBank/DDBJ whole genome shotgun (WGS) entry which is preliminary data.</text>
</comment>
<reference evidence="2" key="1">
    <citation type="submission" date="2022-09" db="EMBL/GenBank/DDBJ databases">
        <title>Fusarium specimens isolated from Avocado Roots.</title>
        <authorList>
            <person name="Stajich J."/>
            <person name="Roper C."/>
            <person name="Heimlech-Rivalta G."/>
        </authorList>
    </citation>
    <scope>NUCLEOTIDE SEQUENCE</scope>
    <source>
        <strain evidence="2">CF00095</strain>
    </source>
</reference>
<dbReference type="Proteomes" id="UP001152024">
    <property type="component" value="Unassembled WGS sequence"/>
</dbReference>
<gene>
    <name evidence="2" type="ORF">NW768_012134</name>
</gene>
<proteinExistence type="predicted"/>
<dbReference type="EMBL" id="JAOQBH010000037">
    <property type="protein sequence ID" value="KAJ4109698.1"/>
    <property type="molecule type" value="Genomic_DNA"/>
</dbReference>
<sequence length="332" mass="37487">MPVGGAVTGEASCYFETNEGRTYLDLLVIYDPVASSQNSMRYFVDSNQTHQANLYWANSMMRFYWADLMWKFAIANKKQDNRWFNGNVQFGRKEPEQDRKSFSEAEIMDKDGDFFGITCFFNRNVDPDVISNFDFCQERNITDLHSKTKGPLHMPDFWNSANTLSKSVYFAMLADLGQDDKYMPNPFFRPKLLEEFTRGLSETREKLFEDKAFAWGINDAVSHKSFKSSDFPDINLTVTPSVLSSSYLCKVRKLKSSLSLIISVLVADIVLLSSTWKAYVWAVDTFWVGKAASLPPCSCHSQDAGSPEAEAGGFVPLDPIDSETSSVALPKP</sequence>
<evidence type="ECO:0000256" key="1">
    <source>
        <dbReference type="SAM" id="MobiDB-lite"/>
    </source>
</evidence>
<feature type="region of interest" description="Disordered" evidence="1">
    <location>
        <begin position="303"/>
        <end position="332"/>
    </location>
</feature>
<protein>
    <submittedName>
        <fullName evidence="2">Uncharacterized protein</fullName>
    </submittedName>
</protein>
<feature type="compositionally biased region" description="Polar residues" evidence="1">
    <location>
        <begin position="322"/>
        <end position="332"/>
    </location>
</feature>
<keyword evidence="3" id="KW-1185">Reference proteome</keyword>
<evidence type="ECO:0000313" key="2">
    <source>
        <dbReference type="EMBL" id="KAJ4109698.1"/>
    </source>
</evidence>
<accession>A0ABQ8QVP2</accession>
<name>A0ABQ8QVP2_FUSEQ</name>
<organism evidence="2 3">
    <name type="scientific">Fusarium equiseti</name>
    <name type="common">Fusarium scirpi</name>
    <dbReference type="NCBI Taxonomy" id="61235"/>
    <lineage>
        <taxon>Eukaryota</taxon>
        <taxon>Fungi</taxon>
        <taxon>Dikarya</taxon>
        <taxon>Ascomycota</taxon>
        <taxon>Pezizomycotina</taxon>
        <taxon>Sordariomycetes</taxon>
        <taxon>Hypocreomycetidae</taxon>
        <taxon>Hypocreales</taxon>
        <taxon>Nectriaceae</taxon>
        <taxon>Fusarium</taxon>
        <taxon>Fusarium incarnatum-equiseti species complex</taxon>
    </lineage>
</organism>
<evidence type="ECO:0000313" key="3">
    <source>
        <dbReference type="Proteomes" id="UP001152024"/>
    </source>
</evidence>